<proteinExistence type="inferred from homology"/>
<feature type="transmembrane region" description="Helical" evidence="8">
    <location>
        <begin position="142"/>
        <end position="159"/>
    </location>
</feature>
<dbReference type="GO" id="GO:0005886">
    <property type="term" value="C:plasma membrane"/>
    <property type="evidence" value="ECO:0007669"/>
    <property type="project" value="TreeGrafter"/>
</dbReference>
<organism evidence="9">
    <name type="scientific">freshwater metagenome</name>
    <dbReference type="NCBI Taxonomy" id="449393"/>
    <lineage>
        <taxon>unclassified sequences</taxon>
        <taxon>metagenomes</taxon>
        <taxon>ecological metagenomes</taxon>
    </lineage>
</organism>
<evidence type="ECO:0000313" key="9">
    <source>
        <dbReference type="EMBL" id="CAB4857714.1"/>
    </source>
</evidence>
<evidence type="ECO:0000256" key="5">
    <source>
        <dbReference type="ARBA" id="ARBA00022692"/>
    </source>
</evidence>
<evidence type="ECO:0000256" key="4">
    <source>
        <dbReference type="ARBA" id="ARBA00022679"/>
    </source>
</evidence>
<dbReference type="InterPro" id="IPR039653">
    <property type="entry name" value="Prenyltransferase"/>
</dbReference>
<feature type="transmembrane region" description="Helical" evidence="8">
    <location>
        <begin position="165"/>
        <end position="188"/>
    </location>
</feature>
<protein>
    <submittedName>
        <fullName evidence="9">Unannotated protein</fullName>
    </submittedName>
</protein>
<dbReference type="AlphaFoldDB" id="A0A6J7CLB9"/>
<sequence>MSQAAVPVRSFLRLVTIEHSVFALPFALISALAAMQATTGSVNWTTLLLIIVAMVGARTFAMAANRIIDREIDAANPRTAQRELVTGAVSMRTAYVGAIISLVIFLIACSSLNILCLVLAPLAVAPLVIYPYAKRFTDFPHAVLGLAQMVAPVGAWVGVSGNFHGIWPALWLSAAAGTWIGAFDVIYASQDVDFDRSESVRSTPAAFGVAKALIAARIVHVVTVLCLIGFGFSTGASVWWWIGVALTAGAIAYEHSLVSADDLSRVNRAFFTVNGFVGIGLFAFALVNFWATGLTI</sequence>
<feature type="transmembrane region" description="Helical" evidence="8">
    <location>
        <begin position="238"/>
        <end position="257"/>
    </location>
</feature>
<keyword evidence="7 8" id="KW-0472">Membrane</keyword>
<gene>
    <name evidence="9" type="ORF">UFOPK3401_00076</name>
</gene>
<dbReference type="NCBIfam" id="TIGR01475">
    <property type="entry name" value="ubiA_other"/>
    <property type="match status" value="1"/>
</dbReference>
<feature type="transmembrane region" description="Helical" evidence="8">
    <location>
        <begin position="209"/>
        <end position="232"/>
    </location>
</feature>
<dbReference type="GO" id="GO:0006744">
    <property type="term" value="P:ubiquinone biosynthetic process"/>
    <property type="evidence" value="ECO:0007669"/>
    <property type="project" value="TreeGrafter"/>
</dbReference>
<evidence type="ECO:0000256" key="8">
    <source>
        <dbReference type="SAM" id="Phobius"/>
    </source>
</evidence>
<keyword evidence="5 8" id="KW-0812">Transmembrane</keyword>
<evidence type="ECO:0000256" key="6">
    <source>
        <dbReference type="ARBA" id="ARBA00022989"/>
    </source>
</evidence>
<comment type="similarity">
    <text evidence="3">Belongs to the UbiA prenyltransferase family.</text>
</comment>
<keyword evidence="4" id="KW-0808">Transferase</keyword>
<feature type="transmembrane region" description="Helical" evidence="8">
    <location>
        <begin position="269"/>
        <end position="291"/>
    </location>
</feature>
<dbReference type="Gene3D" id="1.20.120.1780">
    <property type="entry name" value="UbiA prenyltransferase"/>
    <property type="match status" value="1"/>
</dbReference>
<reference evidence="9" key="1">
    <citation type="submission" date="2020-05" db="EMBL/GenBank/DDBJ databases">
        <authorList>
            <person name="Chiriac C."/>
            <person name="Salcher M."/>
            <person name="Ghai R."/>
            <person name="Kavagutti S V."/>
        </authorList>
    </citation>
    <scope>NUCLEOTIDE SEQUENCE</scope>
</reference>
<evidence type="ECO:0000256" key="2">
    <source>
        <dbReference type="ARBA" id="ARBA00004141"/>
    </source>
</evidence>
<feature type="transmembrane region" description="Helical" evidence="8">
    <location>
        <begin position="112"/>
        <end position="130"/>
    </location>
</feature>
<dbReference type="InterPro" id="IPR000537">
    <property type="entry name" value="UbiA_prenyltransferase"/>
</dbReference>
<keyword evidence="6 8" id="KW-1133">Transmembrane helix</keyword>
<accession>A0A6J7CLB9</accession>
<evidence type="ECO:0000256" key="1">
    <source>
        <dbReference type="ARBA" id="ARBA00001946"/>
    </source>
</evidence>
<dbReference type="PANTHER" id="PTHR11048:SF28">
    <property type="entry name" value="4-HYDROXYBENZOATE POLYPRENYLTRANSFERASE, MITOCHONDRIAL"/>
    <property type="match status" value="1"/>
</dbReference>
<dbReference type="EMBL" id="CAFBLM010000002">
    <property type="protein sequence ID" value="CAB4857714.1"/>
    <property type="molecule type" value="Genomic_DNA"/>
</dbReference>
<evidence type="ECO:0000256" key="3">
    <source>
        <dbReference type="ARBA" id="ARBA00005985"/>
    </source>
</evidence>
<dbReference type="GO" id="GO:0016765">
    <property type="term" value="F:transferase activity, transferring alkyl or aryl (other than methyl) groups"/>
    <property type="evidence" value="ECO:0007669"/>
    <property type="project" value="InterPro"/>
</dbReference>
<dbReference type="FunFam" id="1.10.357.140:FF:000008">
    <property type="entry name" value="4-hydroxybenzoate octaprenyltransferase"/>
    <property type="match status" value="1"/>
</dbReference>
<dbReference type="Pfam" id="PF01040">
    <property type="entry name" value="UbiA"/>
    <property type="match status" value="1"/>
</dbReference>
<dbReference type="InterPro" id="IPR006371">
    <property type="entry name" value="Polyprenyltransferase_UbiA-li"/>
</dbReference>
<comment type="cofactor">
    <cofactor evidence="1">
        <name>Mg(2+)</name>
        <dbReference type="ChEBI" id="CHEBI:18420"/>
    </cofactor>
</comment>
<dbReference type="Gene3D" id="1.10.357.140">
    <property type="entry name" value="UbiA prenyltransferase"/>
    <property type="match status" value="1"/>
</dbReference>
<comment type="subcellular location">
    <subcellularLocation>
        <location evidence="2">Membrane</location>
        <topology evidence="2">Multi-pass membrane protein</topology>
    </subcellularLocation>
</comment>
<name>A0A6J7CLB9_9ZZZZ</name>
<dbReference type="PANTHER" id="PTHR11048">
    <property type="entry name" value="PRENYLTRANSFERASES"/>
    <property type="match status" value="1"/>
</dbReference>
<dbReference type="CDD" id="cd13959">
    <property type="entry name" value="PT_UbiA_COQ2"/>
    <property type="match status" value="1"/>
</dbReference>
<evidence type="ECO:0000256" key="7">
    <source>
        <dbReference type="ARBA" id="ARBA00023136"/>
    </source>
</evidence>
<dbReference type="InterPro" id="IPR044878">
    <property type="entry name" value="UbiA_sf"/>
</dbReference>
<dbReference type="NCBIfam" id="NF041584">
    <property type="entry name" value="MqnP_SCO4491"/>
    <property type="match status" value="1"/>
</dbReference>
<dbReference type="NCBIfam" id="NF009526">
    <property type="entry name" value="PRK12888.1"/>
    <property type="match status" value="1"/>
</dbReference>
<feature type="transmembrane region" description="Helical" evidence="8">
    <location>
        <begin position="21"/>
        <end position="38"/>
    </location>
</feature>
<feature type="transmembrane region" description="Helical" evidence="8">
    <location>
        <begin position="44"/>
        <end position="63"/>
    </location>
</feature>
<dbReference type="FunFam" id="1.20.120.1780:FF:000001">
    <property type="entry name" value="4-hydroxybenzoate octaprenyltransferase"/>
    <property type="match status" value="1"/>
</dbReference>